<dbReference type="InterPro" id="IPR000048">
    <property type="entry name" value="IQ_motif_EF-hand-BS"/>
</dbReference>
<feature type="compositionally biased region" description="Pro residues" evidence="1">
    <location>
        <begin position="200"/>
        <end position="221"/>
    </location>
</feature>
<evidence type="ECO:0000256" key="1">
    <source>
        <dbReference type="SAM" id="MobiDB-lite"/>
    </source>
</evidence>
<feature type="compositionally biased region" description="Polar residues" evidence="1">
    <location>
        <begin position="180"/>
        <end position="198"/>
    </location>
</feature>
<feature type="compositionally biased region" description="Pro residues" evidence="1">
    <location>
        <begin position="47"/>
        <end position="62"/>
    </location>
</feature>
<dbReference type="AlphaFoldDB" id="A0A7S4D0V5"/>
<gene>
    <name evidence="2" type="ORF">EGYM00163_LOCUS23740</name>
</gene>
<dbReference type="PROSITE" id="PS50096">
    <property type="entry name" value="IQ"/>
    <property type="match status" value="1"/>
</dbReference>
<protein>
    <submittedName>
        <fullName evidence="2">Uncharacterized protein</fullName>
    </submittedName>
</protein>
<feature type="region of interest" description="Disordered" evidence="1">
    <location>
        <begin position="385"/>
        <end position="406"/>
    </location>
</feature>
<dbReference type="Pfam" id="PF00612">
    <property type="entry name" value="IQ"/>
    <property type="match status" value="1"/>
</dbReference>
<feature type="region of interest" description="Disordered" evidence="1">
    <location>
        <begin position="177"/>
        <end position="309"/>
    </location>
</feature>
<proteinExistence type="predicted"/>
<reference evidence="2" key="1">
    <citation type="submission" date="2021-01" db="EMBL/GenBank/DDBJ databases">
        <authorList>
            <person name="Corre E."/>
            <person name="Pelletier E."/>
            <person name="Niang G."/>
            <person name="Scheremetjew M."/>
            <person name="Finn R."/>
            <person name="Kale V."/>
            <person name="Holt S."/>
            <person name="Cochrane G."/>
            <person name="Meng A."/>
            <person name="Brown T."/>
            <person name="Cohen L."/>
        </authorList>
    </citation>
    <scope>NUCLEOTIDE SEQUENCE</scope>
    <source>
        <strain evidence="2">CCMP1594</strain>
    </source>
</reference>
<evidence type="ECO:0000313" key="2">
    <source>
        <dbReference type="EMBL" id="CAE0812590.1"/>
    </source>
</evidence>
<dbReference type="EMBL" id="HBJA01067466">
    <property type="protein sequence ID" value="CAE0812590.1"/>
    <property type="molecule type" value="Transcribed_RNA"/>
</dbReference>
<name>A0A7S4D0V5_9EUGL</name>
<sequence length="559" mass="60612">MARRSQMTVQDARQLYFQSGLCLGAQKKGSQEGQIAPSWRGIARQPPTRPRPAPPAGPPVQHPAPRRCEPGAPDAEAWCVRLCYTPYSITEVELASKLGRAPYEWLLFGDVETFLYCRTEADRETILKWSAWTYPFFEISAQVWPPETHLNTPGDQFLRSELDALRRRCSQLERALDVMSQGSSMPSTPNTTSIQSIGQPQPPSFLPPQPTPPPPPPPPSDGPNLETKAEAPSAVGNGLSAGAPPVQPPGQPRSPCACHCDGPATLPQQPAEVPSPAASSPTLPKQPSTEALAEEAVDSQAPGPSDRDRVATKIQTTIRGFLARNVVNSRVVAKRTSLRETMEHENFVDSVCAIQKLFRGGSSRVLNAARPVNGLQALHTALLAKSADSGSEGPPAPEVPAEAPMPSSDIRRRLSPDFQFVSTAKPLQAPSSEVTASVTHTEKAAPLVAEGTGPEGPLRATRDFEMEERQMLQRLRDLEVKGMLRVESTQRKELLQMERQARVDLFKTLVLSAPIGHPTGFRRQVPVAWAERRTPGMILAPSARTSASDDTRLCAIEGA</sequence>
<dbReference type="Gene3D" id="1.20.5.190">
    <property type="match status" value="1"/>
</dbReference>
<feature type="compositionally biased region" description="Low complexity" evidence="1">
    <location>
        <begin position="267"/>
        <end position="281"/>
    </location>
</feature>
<accession>A0A7S4D0V5</accession>
<feature type="region of interest" description="Disordered" evidence="1">
    <location>
        <begin position="28"/>
        <end position="68"/>
    </location>
</feature>
<organism evidence="2">
    <name type="scientific">Eutreptiella gymnastica</name>
    <dbReference type="NCBI Taxonomy" id="73025"/>
    <lineage>
        <taxon>Eukaryota</taxon>
        <taxon>Discoba</taxon>
        <taxon>Euglenozoa</taxon>
        <taxon>Euglenida</taxon>
        <taxon>Spirocuta</taxon>
        <taxon>Euglenophyceae</taxon>
        <taxon>Eutreptiales</taxon>
        <taxon>Eutreptiaceae</taxon>
        <taxon>Eutreptiella</taxon>
    </lineage>
</organism>